<dbReference type="EMBL" id="LUGG01000031">
    <property type="protein sequence ID" value="OBZ66474.1"/>
    <property type="molecule type" value="Genomic_DNA"/>
</dbReference>
<evidence type="ECO:0000313" key="3">
    <source>
        <dbReference type="EMBL" id="OBZ66474.1"/>
    </source>
</evidence>
<organism evidence="3 4">
    <name type="scientific">Grifola frondosa</name>
    <name type="common">Maitake</name>
    <name type="synonym">Polyporus frondosus</name>
    <dbReference type="NCBI Taxonomy" id="5627"/>
    <lineage>
        <taxon>Eukaryota</taxon>
        <taxon>Fungi</taxon>
        <taxon>Dikarya</taxon>
        <taxon>Basidiomycota</taxon>
        <taxon>Agaricomycotina</taxon>
        <taxon>Agaricomycetes</taxon>
        <taxon>Polyporales</taxon>
        <taxon>Grifolaceae</taxon>
        <taxon>Grifola</taxon>
    </lineage>
</organism>
<dbReference type="OMA" id="CESVSGT"/>
<dbReference type="AlphaFoldDB" id="A0A1C7LUG1"/>
<name>A0A1C7LUG1_GRIFR</name>
<feature type="chain" id="PRO_5008888777" description="Cyanovirin-N domain-containing protein" evidence="1">
    <location>
        <begin position="23"/>
        <end position="120"/>
    </location>
</feature>
<evidence type="ECO:0000313" key="4">
    <source>
        <dbReference type="Proteomes" id="UP000092993"/>
    </source>
</evidence>
<proteinExistence type="predicted"/>
<dbReference type="SUPFAM" id="SSF51322">
    <property type="entry name" value="Cyanovirin-N"/>
    <property type="match status" value="1"/>
</dbReference>
<reference evidence="3 4" key="1">
    <citation type="submission" date="2016-03" db="EMBL/GenBank/DDBJ databases">
        <title>Whole genome sequencing of Grifola frondosa 9006-11.</title>
        <authorList>
            <person name="Min B."/>
            <person name="Park H."/>
            <person name="Kim J.-G."/>
            <person name="Cho H."/>
            <person name="Oh Y.-L."/>
            <person name="Kong W.-S."/>
            <person name="Choi I.-G."/>
        </authorList>
    </citation>
    <scope>NUCLEOTIDE SEQUENCE [LARGE SCALE GENOMIC DNA]</scope>
    <source>
        <strain evidence="3 4">9006-11</strain>
    </source>
</reference>
<keyword evidence="1" id="KW-0732">Signal</keyword>
<evidence type="ECO:0000256" key="1">
    <source>
        <dbReference type="SAM" id="SignalP"/>
    </source>
</evidence>
<protein>
    <recommendedName>
        <fullName evidence="2">Cyanovirin-N domain-containing protein</fullName>
    </recommendedName>
</protein>
<dbReference type="InterPro" id="IPR036673">
    <property type="entry name" value="Cyanovirin-N_sf"/>
</dbReference>
<accession>A0A1C7LUG1</accession>
<feature type="domain" description="Cyanovirin-N" evidence="2">
    <location>
        <begin position="25"/>
        <end position="118"/>
    </location>
</feature>
<dbReference type="Pfam" id="PF08881">
    <property type="entry name" value="CVNH"/>
    <property type="match status" value="1"/>
</dbReference>
<feature type="signal peptide" evidence="1">
    <location>
        <begin position="1"/>
        <end position="22"/>
    </location>
</feature>
<dbReference type="InterPro" id="IPR011058">
    <property type="entry name" value="Cyanovirin-N"/>
</dbReference>
<keyword evidence="4" id="KW-1185">Reference proteome</keyword>
<dbReference type="Gene3D" id="2.30.60.10">
    <property type="entry name" value="Cyanovirin-N"/>
    <property type="match status" value="1"/>
</dbReference>
<evidence type="ECO:0000259" key="2">
    <source>
        <dbReference type="Pfam" id="PF08881"/>
    </source>
</evidence>
<dbReference type="OrthoDB" id="3068152at2759"/>
<sequence>MQFSLLSSVTLALVVASLQVAADKFGHSCYDQSLANNHTLYATCSEGPGKPSRSSSIDLNLCVQNCGGTLECTVNGYFDFSCKDCSLISATILTCDCGLGNTTKDLNSCVSNRYGELKCP</sequence>
<dbReference type="STRING" id="5627.A0A1C7LUG1"/>
<comment type="caution">
    <text evidence="3">The sequence shown here is derived from an EMBL/GenBank/DDBJ whole genome shotgun (WGS) entry which is preliminary data.</text>
</comment>
<dbReference type="Proteomes" id="UP000092993">
    <property type="component" value="Unassembled WGS sequence"/>
</dbReference>
<gene>
    <name evidence="3" type="ORF">A0H81_13624</name>
</gene>